<dbReference type="PaxDb" id="3880-AET03072"/>
<evidence type="ECO:0000313" key="1">
    <source>
        <dbReference type="EMBL" id="AET03072.2"/>
    </source>
</evidence>
<sequence>MGTLLIIDASTQNRVFGHYARIFVDMDLSKCIMMRYWLIGNTTLSTLKSNMNIFLHFVLLVTSFVIVSPLVSEIHRDLVDSACNTLPSYIGEPSSPIASFGLVLHNVTYEAIDKSFKKSVGTVLKLVAQHAPLPEHTENVELTKQNIQEQVTKSDEWRWQLDNSGKYYVCSVYDMLTSGGNTIVDEASTLVWHRHVPLKDVHQCVSGCGEVETTRYLFVSCPIFRDLWQHVRAWIGVNGVDPF</sequence>
<proteinExistence type="predicted"/>
<dbReference type="EnsemblPlants" id="AET03072">
    <property type="protein sequence ID" value="AET03072"/>
    <property type="gene ID" value="MTR_8g062360"/>
</dbReference>
<accession>A0A0C3Y1C9</accession>
<dbReference type="EMBL" id="CM001224">
    <property type="protein sequence ID" value="AET03072.2"/>
    <property type="molecule type" value="Genomic_DNA"/>
</dbReference>
<evidence type="ECO:0000313" key="2">
    <source>
        <dbReference type="EnsemblPlants" id="AET03072"/>
    </source>
</evidence>
<keyword evidence="3" id="KW-1185">Reference proteome</keyword>
<reference evidence="1 3" key="2">
    <citation type="journal article" date="2014" name="BMC Genomics">
        <title>An improved genome release (version Mt4.0) for the model legume Medicago truncatula.</title>
        <authorList>
            <person name="Tang H."/>
            <person name="Krishnakumar V."/>
            <person name="Bidwell S."/>
            <person name="Rosen B."/>
            <person name="Chan A."/>
            <person name="Zhou S."/>
            <person name="Gentzbittel L."/>
            <person name="Childs K.L."/>
            <person name="Yandell M."/>
            <person name="Gundlach H."/>
            <person name="Mayer K.F."/>
            <person name="Schwartz D.C."/>
            <person name="Town C.D."/>
        </authorList>
    </citation>
    <scope>GENOME REANNOTATION</scope>
    <source>
        <strain evidence="2 3">cv. Jemalong A17</strain>
    </source>
</reference>
<protein>
    <submittedName>
        <fullName evidence="1 2">Uncharacterized protein</fullName>
    </submittedName>
</protein>
<dbReference type="AlphaFoldDB" id="G7LEM7"/>
<evidence type="ECO:0000313" key="3">
    <source>
        <dbReference type="Proteomes" id="UP000002051"/>
    </source>
</evidence>
<gene>
    <name evidence="1" type="ordered locus">MTR_8g062360</name>
</gene>
<reference evidence="1 3" key="1">
    <citation type="journal article" date="2011" name="Nature">
        <title>The Medicago genome provides insight into the evolution of rhizobial symbioses.</title>
        <authorList>
            <person name="Young N.D."/>
            <person name="Debelle F."/>
            <person name="Oldroyd G.E."/>
            <person name="Geurts R."/>
            <person name="Cannon S.B."/>
            <person name="Udvardi M.K."/>
            <person name="Benedito V.A."/>
            <person name="Mayer K.F."/>
            <person name="Gouzy J."/>
            <person name="Schoof H."/>
            <person name="Van de Peer Y."/>
            <person name="Proost S."/>
            <person name="Cook D.R."/>
            <person name="Meyers B.C."/>
            <person name="Spannagl M."/>
            <person name="Cheung F."/>
            <person name="De Mita S."/>
            <person name="Krishnakumar V."/>
            <person name="Gundlach H."/>
            <person name="Zhou S."/>
            <person name="Mudge J."/>
            <person name="Bharti A.K."/>
            <person name="Murray J.D."/>
            <person name="Naoumkina M.A."/>
            <person name="Rosen B."/>
            <person name="Silverstein K.A."/>
            <person name="Tang H."/>
            <person name="Rombauts S."/>
            <person name="Zhao P.X."/>
            <person name="Zhou P."/>
            <person name="Barbe V."/>
            <person name="Bardou P."/>
            <person name="Bechner M."/>
            <person name="Bellec A."/>
            <person name="Berger A."/>
            <person name="Berges H."/>
            <person name="Bidwell S."/>
            <person name="Bisseling T."/>
            <person name="Choisne N."/>
            <person name="Couloux A."/>
            <person name="Denny R."/>
            <person name="Deshpande S."/>
            <person name="Dai X."/>
            <person name="Doyle J.J."/>
            <person name="Dudez A.M."/>
            <person name="Farmer A.D."/>
            <person name="Fouteau S."/>
            <person name="Franken C."/>
            <person name="Gibelin C."/>
            <person name="Gish J."/>
            <person name="Goldstein S."/>
            <person name="Gonzalez A.J."/>
            <person name="Green P.J."/>
            <person name="Hallab A."/>
            <person name="Hartog M."/>
            <person name="Hua A."/>
            <person name="Humphray S.J."/>
            <person name="Jeong D.H."/>
            <person name="Jing Y."/>
            <person name="Jocker A."/>
            <person name="Kenton S.M."/>
            <person name="Kim D.J."/>
            <person name="Klee K."/>
            <person name="Lai H."/>
            <person name="Lang C."/>
            <person name="Lin S."/>
            <person name="Macmil S.L."/>
            <person name="Magdelenat G."/>
            <person name="Matthews L."/>
            <person name="McCorrison J."/>
            <person name="Monaghan E.L."/>
            <person name="Mun J.H."/>
            <person name="Najar F.Z."/>
            <person name="Nicholson C."/>
            <person name="Noirot C."/>
            <person name="O'Bleness M."/>
            <person name="Paule C.R."/>
            <person name="Poulain J."/>
            <person name="Prion F."/>
            <person name="Qin B."/>
            <person name="Qu C."/>
            <person name="Retzel E.F."/>
            <person name="Riddle C."/>
            <person name="Sallet E."/>
            <person name="Samain S."/>
            <person name="Samson N."/>
            <person name="Sanders I."/>
            <person name="Saurat O."/>
            <person name="Scarpelli C."/>
            <person name="Schiex T."/>
            <person name="Segurens B."/>
            <person name="Severin A.J."/>
            <person name="Sherrier D.J."/>
            <person name="Shi R."/>
            <person name="Sims S."/>
            <person name="Singer S.R."/>
            <person name="Sinharoy S."/>
            <person name="Sterck L."/>
            <person name="Viollet A."/>
            <person name="Wang B.B."/>
            <person name="Wang K."/>
            <person name="Wang M."/>
            <person name="Wang X."/>
            <person name="Warfsmann J."/>
            <person name="Weissenbach J."/>
            <person name="White D.D."/>
            <person name="White J.D."/>
            <person name="Wiley G.B."/>
            <person name="Wincker P."/>
            <person name="Xing Y."/>
            <person name="Yang L."/>
            <person name="Yao Z."/>
            <person name="Ying F."/>
            <person name="Zhai J."/>
            <person name="Zhou L."/>
            <person name="Zuber A."/>
            <person name="Denarie J."/>
            <person name="Dixon R.A."/>
            <person name="May G.D."/>
            <person name="Schwartz D.C."/>
            <person name="Rogers J."/>
            <person name="Quetier F."/>
            <person name="Town C.D."/>
            <person name="Roe B.A."/>
        </authorList>
    </citation>
    <scope>NUCLEOTIDE SEQUENCE [LARGE SCALE GENOMIC DNA]</scope>
    <source>
        <strain evidence="1">A17</strain>
        <strain evidence="2 3">cv. Jemalong A17</strain>
    </source>
</reference>
<reference evidence="2" key="3">
    <citation type="submission" date="2015-04" db="UniProtKB">
        <authorList>
            <consortium name="EnsemblPlants"/>
        </authorList>
    </citation>
    <scope>IDENTIFICATION</scope>
    <source>
        <strain evidence="2">cv. Jemalong A17</strain>
    </source>
</reference>
<accession>G7LEM7</accession>
<dbReference type="HOGENOM" id="CLU_1144054_0_0_1"/>
<name>G7LEM7_MEDTR</name>
<organism evidence="1 3">
    <name type="scientific">Medicago truncatula</name>
    <name type="common">Barrel medic</name>
    <name type="synonym">Medicago tribuloides</name>
    <dbReference type="NCBI Taxonomy" id="3880"/>
    <lineage>
        <taxon>Eukaryota</taxon>
        <taxon>Viridiplantae</taxon>
        <taxon>Streptophyta</taxon>
        <taxon>Embryophyta</taxon>
        <taxon>Tracheophyta</taxon>
        <taxon>Spermatophyta</taxon>
        <taxon>Magnoliopsida</taxon>
        <taxon>eudicotyledons</taxon>
        <taxon>Gunneridae</taxon>
        <taxon>Pentapetalae</taxon>
        <taxon>rosids</taxon>
        <taxon>fabids</taxon>
        <taxon>Fabales</taxon>
        <taxon>Fabaceae</taxon>
        <taxon>Papilionoideae</taxon>
        <taxon>50 kb inversion clade</taxon>
        <taxon>NPAAA clade</taxon>
        <taxon>Hologalegina</taxon>
        <taxon>IRL clade</taxon>
        <taxon>Trifolieae</taxon>
        <taxon>Medicago</taxon>
    </lineage>
</organism>
<dbReference type="Proteomes" id="UP000002051">
    <property type="component" value="Chromosome 8"/>
</dbReference>